<gene>
    <name evidence="3" type="ORF">GA0061070_10845</name>
</gene>
<sequence length="205" mass="23752">MLNILLMDSSYYHCLGLRTLILSHLKKEHIHETRFALSTDEMRTETANIIFYDDVVTVNVLNKKQISSNGDPWSRGYRKMEKITLHVPFLAKNQTITDISMKIGKILAIANADYHVHLNKKDAYWNFGLKKYAQLSDAENDVMLLIGLGYNSDDISRMLNRSRKTICTHYRNASRKMGASNQVEFYRYASFIARCECNERNTLCL</sequence>
<dbReference type="PRINTS" id="PR00038">
    <property type="entry name" value="HTHLUXR"/>
</dbReference>
<dbReference type="InterPro" id="IPR000792">
    <property type="entry name" value="Tscrpt_reg_LuxR_C"/>
</dbReference>
<dbReference type="CDD" id="cd06170">
    <property type="entry name" value="LuxR_C_like"/>
    <property type="match status" value="1"/>
</dbReference>
<dbReference type="AlphaFoldDB" id="A0A1C4GLW3"/>
<organism evidence="3 4">
    <name type="scientific">Kosakonia oryziphila</name>
    <dbReference type="NCBI Taxonomy" id="1005667"/>
    <lineage>
        <taxon>Bacteria</taxon>
        <taxon>Pseudomonadati</taxon>
        <taxon>Pseudomonadota</taxon>
        <taxon>Gammaproteobacteria</taxon>
        <taxon>Enterobacterales</taxon>
        <taxon>Enterobacteriaceae</taxon>
        <taxon>Kosakonia</taxon>
    </lineage>
</organism>
<evidence type="ECO:0000313" key="4">
    <source>
        <dbReference type="Proteomes" id="UP000198515"/>
    </source>
</evidence>
<proteinExistence type="predicted"/>
<dbReference type="Proteomes" id="UP000198515">
    <property type="component" value="Unassembled WGS sequence"/>
</dbReference>
<dbReference type="GO" id="GO:0003677">
    <property type="term" value="F:DNA binding"/>
    <property type="evidence" value="ECO:0007669"/>
    <property type="project" value="UniProtKB-KW"/>
</dbReference>
<feature type="domain" description="HTH luxR-type" evidence="2">
    <location>
        <begin position="149"/>
        <end position="176"/>
    </location>
</feature>
<evidence type="ECO:0000313" key="3">
    <source>
        <dbReference type="EMBL" id="SCC69177.1"/>
    </source>
</evidence>
<protein>
    <submittedName>
        <fullName evidence="3">Regulatory protein, luxR family</fullName>
    </submittedName>
</protein>
<dbReference type="Gene3D" id="1.10.10.10">
    <property type="entry name" value="Winged helix-like DNA-binding domain superfamily/Winged helix DNA-binding domain"/>
    <property type="match status" value="1"/>
</dbReference>
<keyword evidence="1" id="KW-0238">DNA-binding</keyword>
<dbReference type="InterPro" id="IPR016032">
    <property type="entry name" value="Sig_transdc_resp-reg_C-effctor"/>
</dbReference>
<reference evidence="4" key="1">
    <citation type="submission" date="2016-08" db="EMBL/GenBank/DDBJ databases">
        <authorList>
            <person name="Varghese N."/>
            <person name="Submissions Spin"/>
        </authorList>
    </citation>
    <scope>NUCLEOTIDE SEQUENCE [LARGE SCALE GENOMIC DNA]</scope>
    <source>
        <strain evidence="4">REICA_142</strain>
    </source>
</reference>
<dbReference type="GO" id="GO:0006355">
    <property type="term" value="P:regulation of DNA-templated transcription"/>
    <property type="evidence" value="ECO:0007669"/>
    <property type="project" value="InterPro"/>
</dbReference>
<evidence type="ECO:0000259" key="2">
    <source>
        <dbReference type="PROSITE" id="PS00622"/>
    </source>
</evidence>
<dbReference type="PROSITE" id="PS00622">
    <property type="entry name" value="HTH_LUXR_1"/>
    <property type="match status" value="1"/>
</dbReference>
<keyword evidence="4" id="KW-1185">Reference proteome</keyword>
<dbReference type="Pfam" id="PF00196">
    <property type="entry name" value="GerE"/>
    <property type="match status" value="1"/>
</dbReference>
<accession>A0A1C4GLW3</accession>
<evidence type="ECO:0000256" key="1">
    <source>
        <dbReference type="ARBA" id="ARBA00023125"/>
    </source>
</evidence>
<dbReference type="OrthoDB" id="6518199at2"/>
<dbReference type="SUPFAM" id="SSF46894">
    <property type="entry name" value="C-terminal effector domain of the bipartite response regulators"/>
    <property type="match status" value="1"/>
</dbReference>
<dbReference type="InterPro" id="IPR036388">
    <property type="entry name" value="WH-like_DNA-bd_sf"/>
</dbReference>
<dbReference type="EMBL" id="FMBC01000084">
    <property type="protein sequence ID" value="SCC69177.1"/>
    <property type="molecule type" value="Genomic_DNA"/>
</dbReference>
<name>A0A1C4GLW3_9ENTR</name>
<dbReference type="SMART" id="SM00421">
    <property type="entry name" value="HTH_LUXR"/>
    <property type="match status" value="1"/>
</dbReference>